<dbReference type="EMBL" id="JBHFEH010000009">
    <property type="protein sequence ID" value="KAL2055979.1"/>
    <property type="molecule type" value="Genomic_DNA"/>
</dbReference>
<evidence type="ECO:0000256" key="1">
    <source>
        <dbReference type="SAM" id="MobiDB-lite"/>
    </source>
</evidence>
<gene>
    <name evidence="2" type="ORF">ABVK25_003621</name>
</gene>
<evidence type="ECO:0000313" key="2">
    <source>
        <dbReference type="EMBL" id="KAL2055979.1"/>
    </source>
</evidence>
<proteinExistence type="predicted"/>
<reference evidence="2 3" key="1">
    <citation type="submission" date="2024-09" db="EMBL/GenBank/DDBJ databases">
        <title>Rethinking Asexuality: The Enigmatic Case of Functional Sexual Genes in Lepraria (Stereocaulaceae).</title>
        <authorList>
            <person name="Doellman M."/>
            <person name="Sun Y."/>
            <person name="Barcenas-Pena A."/>
            <person name="Lumbsch H.T."/>
            <person name="Grewe F."/>
        </authorList>
    </citation>
    <scope>NUCLEOTIDE SEQUENCE [LARGE SCALE GENOMIC DNA]</scope>
    <source>
        <strain evidence="2 3">Grewe 0041</strain>
    </source>
</reference>
<feature type="region of interest" description="Disordered" evidence="1">
    <location>
        <begin position="184"/>
        <end position="209"/>
    </location>
</feature>
<evidence type="ECO:0000313" key="3">
    <source>
        <dbReference type="Proteomes" id="UP001590951"/>
    </source>
</evidence>
<dbReference type="Proteomes" id="UP001590951">
    <property type="component" value="Unassembled WGS sequence"/>
</dbReference>
<name>A0ABR4BDR2_9LECA</name>
<comment type="caution">
    <text evidence="2">The sequence shown here is derived from an EMBL/GenBank/DDBJ whole genome shotgun (WGS) entry which is preliminary data.</text>
</comment>
<protein>
    <submittedName>
        <fullName evidence="2">Uncharacterized protein</fullName>
    </submittedName>
</protein>
<sequence length="209" mass="23332">MGIASRRGRSVPALAPSSTLSLVQTAPASSGMSTSSPSITSSEFVELATTTECTYSSSPIRHIQHNKGVHLHDDNPPQDDEVLPYPRFGKGNPPPDIWAARRRNIMNECTDDLFDVAAFDYYHGRTRETKVSKQHEEADRGLKRRVSFDIGRNVVFEAPKFEELAIPARPIRALGERRSLKLKVKEQTNEEQITETENRGAEVRGTTSR</sequence>
<accession>A0ABR4BDR2</accession>
<keyword evidence="3" id="KW-1185">Reference proteome</keyword>
<organism evidence="2 3">
    <name type="scientific">Lepraria finkii</name>
    <dbReference type="NCBI Taxonomy" id="1340010"/>
    <lineage>
        <taxon>Eukaryota</taxon>
        <taxon>Fungi</taxon>
        <taxon>Dikarya</taxon>
        <taxon>Ascomycota</taxon>
        <taxon>Pezizomycotina</taxon>
        <taxon>Lecanoromycetes</taxon>
        <taxon>OSLEUM clade</taxon>
        <taxon>Lecanoromycetidae</taxon>
        <taxon>Lecanorales</taxon>
        <taxon>Lecanorineae</taxon>
        <taxon>Stereocaulaceae</taxon>
        <taxon>Lepraria</taxon>
    </lineage>
</organism>